<reference evidence="2 3" key="1">
    <citation type="submission" date="2020-07" db="EMBL/GenBank/DDBJ databases">
        <title>Sequencing the genomes of 1000 actinobacteria strains.</title>
        <authorList>
            <person name="Klenk H.-P."/>
        </authorList>
    </citation>
    <scope>NUCLEOTIDE SEQUENCE [LARGE SCALE GENOMIC DNA]</scope>
    <source>
        <strain evidence="2 3">DSM 19082</strain>
    </source>
</reference>
<evidence type="ECO:0000259" key="1">
    <source>
        <dbReference type="Pfam" id="PF11716"/>
    </source>
</evidence>
<keyword evidence="3" id="KW-1185">Reference proteome</keyword>
<evidence type="ECO:0000313" key="3">
    <source>
        <dbReference type="Proteomes" id="UP000582231"/>
    </source>
</evidence>
<dbReference type="NCBIfam" id="TIGR03083">
    <property type="entry name" value="maleylpyruvate isomerase family mycothiol-dependent enzyme"/>
    <property type="match status" value="1"/>
</dbReference>
<dbReference type="InterPro" id="IPR034660">
    <property type="entry name" value="DinB/YfiT-like"/>
</dbReference>
<evidence type="ECO:0000313" key="2">
    <source>
        <dbReference type="EMBL" id="NYD33422.1"/>
    </source>
</evidence>
<protein>
    <submittedName>
        <fullName evidence="2">Uncharacterized protein (TIGR03083 family)</fullName>
    </submittedName>
</protein>
<dbReference type="GO" id="GO:0046872">
    <property type="term" value="F:metal ion binding"/>
    <property type="evidence" value="ECO:0007669"/>
    <property type="project" value="InterPro"/>
</dbReference>
<dbReference type="InterPro" id="IPR017517">
    <property type="entry name" value="Maleyloyr_isom"/>
</dbReference>
<dbReference type="RefSeq" id="WP_179729467.1">
    <property type="nucleotide sequence ID" value="NZ_BAABEF010000001.1"/>
</dbReference>
<name>A0A852S3R8_9ACTN</name>
<sequence>MDVDTAWGHTHEQRRSLADLLAGLDDTAWATPSVCPGWTVRDVAAHVISVPQMTWGPFLRACVRGGFWVPRVGLLEGRRRGRAEIPAILEQYETYDGSRVSTPFTGHLEPLMDVLVHVQDIVRPLGLHRDAPPEASAAAADTALRLGLFFGRPRLGGVRMVAIDVPWSHGQGAEVRAPMLELLLLCTGRAADGALVEGDGRSLVRLA</sequence>
<proteinExistence type="predicted"/>
<dbReference type="InterPro" id="IPR024344">
    <property type="entry name" value="MDMPI_metal-binding"/>
</dbReference>
<dbReference type="EMBL" id="JACCBF010000001">
    <property type="protein sequence ID" value="NYD33422.1"/>
    <property type="molecule type" value="Genomic_DNA"/>
</dbReference>
<accession>A0A852S3R8</accession>
<dbReference type="AlphaFoldDB" id="A0A852S3R8"/>
<dbReference type="Pfam" id="PF11716">
    <property type="entry name" value="MDMPI_N"/>
    <property type="match status" value="1"/>
</dbReference>
<feature type="domain" description="Mycothiol-dependent maleylpyruvate isomerase metal-binding" evidence="1">
    <location>
        <begin position="11"/>
        <end position="54"/>
    </location>
</feature>
<dbReference type="Proteomes" id="UP000582231">
    <property type="component" value="Unassembled WGS sequence"/>
</dbReference>
<organism evidence="2 3">
    <name type="scientific">Nocardioides kongjuensis</name>
    <dbReference type="NCBI Taxonomy" id="349522"/>
    <lineage>
        <taxon>Bacteria</taxon>
        <taxon>Bacillati</taxon>
        <taxon>Actinomycetota</taxon>
        <taxon>Actinomycetes</taxon>
        <taxon>Propionibacteriales</taxon>
        <taxon>Nocardioidaceae</taxon>
        <taxon>Nocardioides</taxon>
    </lineage>
</organism>
<dbReference type="SUPFAM" id="SSF109854">
    <property type="entry name" value="DinB/YfiT-like putative metalloenzymes"/>
    <property type="match status" value="1"/>
</dbReference>
<comment type="caution">
    <text evidence="2">The sequence shown here is derived from an EMBL/GenBank/DDBJ whole genome shotgun (WGS) entry which is preliminary data.</text>
</comment>
<dbReference type="Gene3D" id="1.20.120.450">
    <property type="entry name" value="dinb family like domain"/>
    <property type="match status" value="1"/>
</dbReference>
<gene>
    <name evidence="2" type="ORF">BJ958_004968</name>
</gene>